<evidence type="ECO:0000259" key="6">
    <source>
        <dbReference type="PROSITE" id="PS50089"/>
    </source>
</evidence>
<evidence type="ECO:0000313" key="9">
    <source>
        <dbReference type="Proteomes" id="UP000838412"/>
    </source>
</evidence>
<dbReference type="PANTHER" id="PTHR21402">
    <property type="entry name" value="GAMETOCYTE SPECIFIC FACTOR 1-RELATED"/>
    <property type="match status" value="1"/>
</dbReference>
<dbReference type="PROSITE" id="PS51800">
    <property type="entry name" value="ZF_CHHC_U11_48K"/>
    <property type="match status" value="2"/>
</dbReference>
<dbReference type="Proteomes" id="UP000838412">
    <property type="component" value="Chromosome 11"/>
</dbReference>
<dbReference type="EMBL" id="OV696696">
    <property type="protein sequence ID" value="CAH1240888.1"/>
    <property type="molecule type" value="Genomic_DNA"/>
</dbReference>
<dbReference type="GO" id="GO:0008270">
    <property type="term" value="F:zinc ion binding"/>
    <property type="evidence" value="ECO:0007669"/>
    <property type="project" value="UniProtKB-KW"/>
</dbReference>
<keyword evidence="9" id="KW-1185">Reference proteome</keyword>
<feature type="compositionally biased region" description="Polar residues" evidence="5">
    <location>
        <begin position="122"/>
        <end position="136"/>
    </location>
</feature>
<feature type="domain" description="RING-type" evidence="6">
    <location>
        <begin position="280"/>
        <end position="319"/>
    </location>
</feature>
<feature type="domain" description="CHHC U11-48K-type" evidence="7">
    <location>
        <begin position="237"/>
        <end position="264"/>
    </location>
</feature>
<evidence type="ECO:0000256" key="5">
    <source>
        <dbReference type="SAM" id="MobiDB-lite"/>
    </source>
</evidence>
<dbReference type="Pfam" id="PF13920">
    <property type="entry name" value="zf-C3HC4_3"/>
    <property type="match status" value="1"/>
</dbReference>
<dbReference type="PANTHER" id="PTHR21402:SF5">
    <property type="entry name" value="GAMETOCYTE SPECIFIC FACTOR 1"/>
    <property type="match status" value="1"/>
</dbReference>
<dbReference type="InterPro" id="IPR051591">
    <property type="entry name" value="UPF0224_FAM112_RNA_Proc"/>
</dbReference>
<dbReference type="Gene3D" id="3.30.40.10">
    <property type="entry name" value="Zinc/RING finger domain, C3HC4 (zinc finger)"/>
    <property type="match status" value="1"/>
</dbReference>
<feature type="compositionally biased region" description="Polar residues" evidence="5">
    <location>
        <begin position="41"/>
        <end position="55"/>
    </location>
</feature>
<feature type="compositionally biased region" description="Polar residues" evidence="5">
    <location>
        <begin position="14"/>
        <end position="28"/>
    </location>
</feature>
<keyword evidence="1" id="KW-0479">Metal-binding</keyword>
<evidence type="ECO:0000256" key="2">
    <source>
        <dbReference type="ARBA" id="ARBA00022771"/>
    </source>
</evidence>
<dbReference type="OrthoDB" id="10069248at2759"/>
<feature type="compositionally biased region" description="Polar residues" evidence="5">
    <location>
        <begin position="149"/>
        <end position="163"/>
    </location>
</feature>
<dbReference type="InterPro" id="IPR001841">
    <property type="entry name" value="Znf_RING"/>
</dbReference>
<evidence type="ECO:0000313" key="8">
    <source>
        <dbReference type="EMBL" id="CAH1240888.1"/>
    </source>
</evidence>
<feature type="domain" description="CHHC U11-48K-type" evidence="7">
    <location>
        <begin position="205"/>
        <end position="232"/>
    </location>
</feature>
<sequence length="331" mass="37767">MNQRKKGMDRKTTGRTWDTGTGSKIQRMNQRKMGMDRKTTGRTWDTGTGSKIQRMNQRKMGMDRKTTGRTWDTRTGSKIQRMNQRKMGMDRKTTGRTWDTGTGSKIQRMNQRKKGMDRKTTGRTWDTGTGSKIQRMNQRKKGMDRKTTGRTWDTGTGSKIQRMNQRKMGMHRKTMGRSKQSEKGGMGSGITVTMAVRFVSGPGQLVICPYDANHIIRAEKYAMHLYKCKKNYHGTTLARCTFSACHRMPEDELHRHEMSCPYATADPKDPPTIFTAADACCVCLTQQATHVFTPCGHKCVGDRCGQYLRETTSPCPICRRIFVAIVVSWLF</sequence>
<name>A0A8J9W0V4_BRALA</name>
<proteinExistence type="predicted"/>
<dbReference type="InterPro" id="IPR036236">
    <property type="entry name" value="Znf_C2H2_sf"/>
</dbReference>
<evidence type="ECO:0000256" key="1">
    <source>
        <dbReference type="ARBA" id="ARBA00022723"/>
    </source>
</evidence>
<accession>A0A8J9W0V4</accession>
<gene>
    <name evidence="8" type="primary">GTSF1</name>
    <name evidence="8" type="ORF">BLAG_LOCUS4703</name>
</gene>
<feature type="region of interest" description="Disordered" evidence="5">
    <location>
        <begin position="1"/>
        <end position="187"/>
    </location>
</feature>
<keyword evidence="2 4" id="KW-0863">Zinc-finger</keyword>
<reference evidence="8" key="1">
    <citation type="submission" date="2022-01" db="EMBL/GenBank/DDBJ databases">
        <authorList>
            <person name="Braso-Vives M."/>
        </authorList>
    </citation>
    <scope>NUCLEOTIDE SEQUENCE</scope>
</reference>
<dbReference type="PROSITE" id="PS50089">
    <property type="entry name" value="ZF_RING_2"/>
    <property type="match status" value="1"/>
</dbReference>
<dbReference type="SUPFAM" id="SSF57667">
    <property type="entry name" value="beta-beta-alpha zinc fingers"/>
    <property type="match status" value="1"/>
</dbReference>
<feature type="compositionally biased region" description="Polar residues" evidence="5">
    <location>
        <begin position="68"/>
        <end position="82"/>
    </location>
</feature>
<dbReference type="InterPro" id="IPR013083">
    <property type="entry name" value="Znf_RING/FYVE/PHD"/>
</dbReference>
<feature type="compositionally biased region" description="Basic residues" evidence="5">
    <location>
        <begin position="164"/>
        <end position="176"/>
    </location>
</feature>
<keyword evidence="3" id="KW-0862">Zinc</keyword>
<dbReference type="Pfam" id="PF05253">
    <property type="entry name" value="zf-U11-48K"/>
    <property type="match status" value="1"/>
</dbReference>
<evidence type="ECO:0000256" key="3">
    <source>
        <dbReference type="ARBA" id="ARBA00022833"/>
    </source>
</evidence>
<protein>
    <submittedName>
        <fullName evidence="8">GTSF1 protein</fullName>
    </submittedName>
</protein>
<organism evidence="8 9">
    <name type="scientific">Branchiostoma lanceolatum</name>
    <name type="common">Common lancelet</name>
    <name type="synonym">Amphioxus lanceolatum</name>
    <dbReference type="NCBI Taxonomy" id="7740"/>
    <lineage>
        <taxon>Eukaryota</taxon>
        <taxon>Metazoa</taxon>
        <taxon>Chordata</taxon>
        <taxon>Cephalochordata</taxon>
        <taxon>Leptocardii</taxon>
        <taxon>Amphioxiformes</taxon>
        <taxon>Branchiostomatidae</taxon>
        <taxon>Branchiostoma</taxon>
    </lineage>
</organism>
<evidence type="ECO:0000256" key="4">
    <source>
        <dbReference type="PROSITE-ProRule" id="PRU00175"/>
    </source>
</evidence>
<dbReference type="InterPro" id="IPR022776">
    <property type="entry name" value="TRM13/UPF0224_CHHC_Znf_dom"/>
</dbReference>
<evidence type="ECO:0000259" key="7">
    <source>
        <dbReference type="PROSITE" id="PS51800"/>
    </source>
</evidence>
<dbReference type="AlphaFoldDB" id="A0A8J9W0V4"/>
<feature type="compositionally biased region" description="Polar residues" evidence="5">
    <location>
        <begin position="95"/>
        <end position="109"/>
    </location>
</feature>